<reference evidence="2 3" key="1">
    <citation type="journal article" date="2006" name="Proc. Natl. Acad. Sci. U.S.A.">
        <title>Burkholderia xenovorans LB400 harbors a multi-replicon, 9.73-Mbp genome shaped for versatility.</title>
        <authorList>
            <person name="Chain P.S."/>
            <person name="Denef V.J."/>
            <person name="Konstantinidis K.T."/>
            <person name="Vergez L.M."/>
            <person name="Agullo L."/>
            <person name="Reyes V.L."/>
            <person name="Hauser L."/>
            <person name="Cordova M."/>
            <person name="Gomez L."/>
            <person name="Gonzalez M."/>
            <person name="Land M."/>
            <person name="Lao V."/>
            <person name="Larimer F."/>
            <person name="LiPuma J.J."/>
            <person name="Mahenthiralingam E."/>
            <person name="Malfatti S.A."/>
            <person name="Marx C.J."/>
            <person name="Parnell J.J."/>
            <person name="Ramette A."/>
            <person name="Richardson P."/>
            <person name="Seeger M."/>
            <person name="Smith D."/>
            <person name="Spilker T."/>
            <person name="Sul W.J."/>
            <person name="Tsoi T.V."/>
            <person name="Ulrich L.E."/>
            <person name="Zhulin I.B."/>
            <person name="Tiedje J.M."/>
        </authorList>
    </citation>
    <scope>NUCLEOTIDE SEQUENCE [LARGE SCALE GENOMIC DNA]</scope>
    <source>
        <strain evidence="2 3">LB400</strain>
    </source>
</reference>
<proteinExistence type="predicted"/>
<name>Q13M03_PARXL</name>
<accession>Q13M03</accession>
<dbReference type="Proteomes" id="UP000001817">
    <property type="component" value="Chromosome 2"/>
</dbReference>
<keyword evidence="3" id="KW-1185">Reference proteome</keyword>
<feature type="compositionally biased region" description="Polar residues" evidence="1">
    <location>
        <begin position="16"/>
        <end position="37"/>
    </location>
</feature>
<dbReference type="EMBL" id="CP000271">
    <property type="protein sequence ID" value="ABE34886.1"/>
    <property type="molecule type" value="Genomic_DNA"/>
</dbReference>
<sequence>MHHIGIAVSRIRSSGVTGQQSGNIADRTASNTGQAQTGIFAPPPAVRPPSVGGPVIPAMRRMHSPSRVVQLRVHLLPDVRATSACFLSIESAILRGRAQVLVIGPVPTFFHGGAPQGAALPGPSCRA</sequence>
<evidence type="ECO:0000313" key="3">
    <source>
        <dbReference type="Proteomes" id="UP000001817"/>
    </source>
</evidence>
<evidence type="ECO:0000256" key="1">
    <source>
        <dbReference type="SAM" id="MobiDB-lite"/>
    </source>
</evidence>
<organism evidence="2 3">
    <name type="scientific">Paraburkholderia xenovorans (strain LB400)</name>
    <dbReference type="NCBI Taxonomy" id="266265"/>
    <lineage>
        <taxon>Bacteria</taxon>
        <taxon>Pseudomonadati</taxon>
        <taxon>Pseudomonadota</taxon>
        <taxon>Betaproteobacteria</taxon>
        <taxon>Burkholderiales</taxon>
        <taxon>Burkholderiaceae</taxon>
        <taxon>Paraburkholderia</taxon>
    </lineage>
</organism>
<dbReference type="STRING" id="266265.Bxe_B1069"/>
<dbReference type="AlphaFoldDB" id="Q13M03"/>
<dbReference type="KEGG" id="bxe:Bxe_B1069"/>
<protein>
    <submittedName>
        <fullName evidence="2">Uncharacterized protein</fullName>
    </submittedName>
</protein>
<evidence type="ECO:0000313" key="2">
    <source>
        <dbReference type="EMBL" id="ABE34886.1"/>
    </source>
</evidence>
<feature type="region of interest" description="Disordered" evidence="1">
    <location>
        <begin position="16"/>
        <end position="47"/>
    </location>
</feature>
<gene>
    <name evidence="2" type="ORF">Bxe_B1069</name>
</gene>